<sequence>MKQFLPKFIFGFLMLFCVSGIAWAQNSPSYAYEETFENLALTGSTYRDGSFVGNAGITWTYTHVTGEQAFPINAEGLLLRRSGESSGIKSNPISGGISNFRVLMRKAFTSSGDRQVGLFINNQLIAESQVFGNFTGGSDEIFTFEVENINIPGDFTLEIRHLLGGTTNRQLVIDNIAWNSSDGNQVEKAGFPAFSPDGGEFTSAQTVSIASSTADASIYYTLDGAVPNENSTLYTAPIEISSSLTIKAIAMKLDLENSDVAEASFVINIPEGSVTGLPYQQDFSAFINQVSPVATFGENQEWTFTGNILNYNGDFGAGTAGGIRGNGVLGYQHTGTSGVFTASLLLTNTSSNTIEELQVSYLGKVERVTQTRFPEFTVRVNGIVIPELAYSTGEGQDRVVSHLITGLSIQPGANIEISWASERGINDGGSSRQIGLTAVQVAGLFVEEPIVNTENFDLITVGTGYVTGSFVGNQGITWSYLASRNEGDFPIEGKGLMLRRASDNSSIVSQTLSGGIGSFSVDFRKAFTGSVPRQLALFINGVEIDRSEIFGNASGADATIRKFVVNDINLGGDIVIEIKNLTEGQITIDNIQWTPFDDNFAPMIAAVSPSSGAEEINIGTDLEITFDEKIIKGQGNIFLYKSDGTLARTIAVTDAAVTINQNSVSIALEELEAATSYYVLIEAGAFVDLFNNAFGGIQSSTEWTFSTFDPNAPVLAVNKTSLEDFGRIRNGQTTDFQTVVLSVTNVTSEIKVTAPANFEVSTATGEFTSELILDPATFENGEIELRIRFAPTSGTNSIFERNLTFQSEGSVSRVVSLKGEEIGNQVSIAEARLLPNGAEVFVEGIVVAGSTLNPDNRWIQDETGGILLRAFANTLGNGIAGSAALNVGDLVRVSGVLGTFNQNIQISVGPFSIERLAANVALPEPLAIGIAEISNPANQGRLVRVNNIALADSRILFEGAGAVGSYAIAGQSADRIFRIPTANHPLVGTPIPDKSFDMIGIVDRFNATAQFNPRFASDLITENAAGTIVFSAETLDFGVTPSGQISENASYTFTVNQPSASIELGVEGPFEISLDGENFVKTLTLPNLSAASTDILVRFVPTAFANGIRNGFIVHTGEQIYRSIVKLRGIESGNTTAIPYTQSFNTPDLFSTQGWTDYSVRGAQNWLITAAGTGLNNVGSAVQMNGFSNGAQDNENWLISPLFDLSTDQFPVLSFYSRAFFSGPRLRLVASSNYDGFSDPNSPEFTWVGLEDKFAVSTGSYVLADNIDLTDFKNGQLHLAFIYTSDEEVGAAEWRVEDFNIRIQAEQPRNLILAVGPLSNMHFGVINAGEISPSKSYNFTATGFTDAVTLSIDAPFVISRDGITFSQEIVFVPGDQFRSAIQVKYAPTMVGVDVASLKLTTAGETVEYGRFTGSTKGKENTFDVVTWNVEWFGSTTPFQGPNNVDLQLQNVKTIIEDLDADVYAFQEITNLDKFYELVAALPGYRGFHSPAVSQVGEFSEAQKLTYLYKTATVDSVSTRVLLQGVDVANLSNYPSSRDRFWASGRLPFLFDIKTNINGVKQNISLVNVHTRSNGGGESAANPRYAMRKYDVNVLKDSLDQYYGNVPLILLGDFNEDLDETVADQSAPTVNTTETSFIDYINDSENYIPATISLSNAGLRTFIAFENVIDHMIISNEMNDLWLAGSERVVIPFDLVQNYANTTSDHIPVKVRFEFNCNLEAGIIAGTAQVCAGNEVQLALIGGVYDEILGWESSSDNGATWINVDNSKGVDLLTLSGIESDQLYRVVLGSEICESIRTAPFAVSIKSLPKPVIFLEKGRVFTIEGAYTYKWYKNGDLFATSIIANEKFNGAGMYQVAIEDAEGCVSISDEVRLPITGPNANVKVFPNPASQVVNVSIKGERGLTNVQLLTMGGHQLAQVLSSSGDVEFEVSSFAKGVYLVMITDRFGNTTVERLLIK</sequence>
<evidence type="ECO:0000259" key="5">
    <source>
        <dbReference type="Pfam" id="PF13290"/>
    </source>
</evidence>
<dbReference type="NCBIfam" id="TIGR04183">
    <property type="entry name" value="Por_Secre_tail"/>
    <property type="match status" value="1"/>
</dbReference>
<feature type="domain" description="Endonuclease/exonuclease/phosphatase" evidence="3">
    <location>
        <begin position="1425"/>
        <end position="1705"/>
    </location>
</feature>
<evidence type="ECO:0000259" key="6">
    <source>
        <dbReference type="Pfam" id="PF18962"/>
    </source>
</evidence>
<keyword evidence="1 2" id="KW-0732">Signal</keyword>
<dbReference type="InterPro" id="IPR059177">
    <property type="entry name" value="GH29D-like_dom"/>
</dbReference>
<dbReference type="RefSeq" id="WP_019598394.1">
    <property type="nucleotide sequence ID" value="NZ_FNQC01000009.1"/>
</dbReference>
<dbReference type="InterPro" id="IPR026444">
    <property type="entry name" value="Secre_tail"/>
</dbReference>
<dbReference type="Pfam" id="PF18962">
    <property type="entry name" value="Por_Secre_tail"/>
    <property type="match status" value="1"/>
</dbReference>
<feature type="domain" description="Secretion system C-terminal sorting" evidence="6">
    <location>
        <begin position="1883"/>
        <end position="1955"/>
    </location>
</feature>
<dbReference type="NCBIfam" id="NF038128">
    <property type="entry name" value="choice_anch_J"/>
    <property type="match status" value="1"/>
</dbReference>
<accession>A0A1H3RT31</accession>
<feature type="domain" description="GH29D-like beta-sandwich" evidence="5">
    <location>
        <begin position="196"/>
        <end position="261"/>
    </location>
</feature>
<dbReference type="InterPro" id="IPR036691">
    <property type="entry name" value="Endo/exonu/phosph_ase_sf"/>
</dbReference>
<feature type="signal peptide" evidence="2">
    <location>
        <begin position="1"/>
        <end position="24"/>
    </location>
</feature>
<dbReference type="EMBL" id="FNQC01000009">
    <property type="protein sequence ID" value="SDZ28934.1"/>
    <property type="molecule type" value="Genomic_DNA"/>
</dbReference>
<evidence type="ECO:0000313" key="7">
    <source>
        <dbReference type="EMBL" id="SDZ28934.1"/>
    </source>
</evidence>
<reference evidence="7 8" key="1">
    <citation type="submission" date="2016-10" db="EMBL/GenBank/DDBJ databases">
        <authorList>
            <person name="Varghese N."/>
            <person name="Submissions S."/>
        </authorList>
    </citation>
    <scope>NUCLEOTIDE SEQUENCE [LARGE SCALE GENOMIC DNA]</scope>
    <source>
        <strain evidence="7 8">DSM 17997</strain>
    </source>
</reference>
<evidence type="ECO:0000256" key="2">
    <source>
        <dbReference type="SAM" id="SignalP"/>
    </source>
</evidence>
<evidence type="ECO:0000313" key="8">
    <source>
        <dbReference type="Proteomes" id="UP000199663"/>
    </source>
</evidence>
<dbReference type="Pfam" id="PF13290">
    <property type="entry name" value="CHB_HEX_C_1"/>
    <property type="match status" value="1"/>
</dbReference>
<dbReference type="Gene3D" id="3.60.10.10">
    <property type="entry name" value="Endonuclease/exonuclease/phosphatase"/>
    <property type="match status" value="1"/>
</dbReference>
<dbReference type="Pfam" id="PF13205">
    <property type="entry name" value="Big_5"/>
    <property type="match status" value="1"/>
</dbReference>
<dbReference type="SUPFAM" id="SSF56219">
    <property type="entry name" value="DNase I-like"/>
    <property type="match status" value="1"/>
</dbReference>
<name>A0A1H3RT31_9BACT</name>
<proteinExistence type="predicted"/>
<dbReference type="Gene3D" id="2.60.120.200">
    <property type="match status" value="1"/>
</dbReference>
<protein>
    <submittedName>
        <fullName evidence="7">Por secretion system C-terminal sorting domain-containing protein</fullName>
    </submittedName>
</protein>
<organism evidence="7 8">
    <name type="scientific">Rhodonellum ikkaensis</name>
    <dbReference type="NCBI Taxonomy" id="336829"/>
    <lineage>
        <taxon>Bacteria</taxon>
        <taxon>Pseudomonadati</taxon>
        <taxon>Bacteroidota</taxon>
        <taxon>Cytophagia</taxon>
        <taxon>Cytophagales</taxon>
        <taxon>Cytophagaceae</taxon>
        <taxon>Rhodonellum</taxon>
    </lineage>
</organism>
<feature type="chain" id="PRO_5045588033" evidence="2">
    <location>
        <begin position="25"/>
        <end position="1956"/>
    </location>
</feature>
<gene>
    <name evidence="7" type="ORF">SAMN05444412_109104</name>
</gene>
<dbReference type="InterPro" id="IPR005135">
    <property type="entry name" value="Endo/exonuclease/phosphatase"/>
</dbReference>
<comment type="caution">
    <text evidence="7">The sequence shown here is derived from an EMBL/GenBank/DDBJ whole genome shotgun (WGS) entry which is preliminary data.</text>
</comment>
<evidence type="ECO:0000256" key="1">
    <source>
        <dbReference type="ARBA" id="ARBA00022729"/>
    </source>
</evidence>
<dbReference type="InterPro" id="IPR032812">
    <property type="entry name" value="SbsA_Ig"/>
</dbReference>
<keyword evidence="8" id="KW-1185">Reference proteome</keyword>
<dbReference type="Proteomes" id="UP000199663">
    <property type="component" value="Unassembled WGS sequence"/>
</dbReference>
<evidence type="ECO:0000259" key="3">
    <source>
        <dbReference type="Pfam" id="PF03372"/>
    </source>
</evidence>
<evidence type="ECO:0000259" key="4">
    <source>
        <dbReference type="Pfam" id="PF13205"/>
    </source>
</evidence>
<feature type="domain" description="SbsA Ig-like" evidence="4">
    <location>
        <begin position="598"/>
        <end position="707"/>
    </location>
</feature>
<dbReference type="Pfam" id="PF03372">
    <property type="entry name" value="Exo_endo_phos"/>
    <property type="match status" value="1"/>
</dbReference>